<evidence type="ECO:0000256" key="5">
    <source>
        <dbReference type="ARBA" id="ARBA00023125"/>
    </source>
</evidence>
<evidence type="ECO:0000313" key="12">
    <source>
        <dbReference type="Proteomes" id="UP000198656"/>
    </source>
</evidence>
<dbReference type="FunFam" id="3.30.70.270:FF:000001">
    <property type="entry name" value="Diguanylate cyclase domain protein"/>
    <property type="match status" value="1"/>
</dbReference>
<dbReference type="InterPro" id="IPR029787">
    <property type="entry name" value="Nucleotide_cyclase"/>
</dbReference>
<accession>A0A1G7WAK1</accession>
<feature type="modified residue" description="4-aspartylphosphate" evidence="8">
    <location>
        <position position="53"/>
    </location>
</feature>
<protein>
    <recommendedName>
        <fullName evidence="1">Stage 0 sporulation protein A homolog</fullName>
    </recommendedName>
</protein>
<evidence type="ECO:0000256" key="8">
    <source>
        <dbReference type="PROSITE-ProRule" id="PRU00169"/>
    </source>
</evidence>
<dbReference type="Pfam" id="PF00072">
    <property type="entry name" value="Response_reg"/>
    <property type="match status" value="1"/>
</dbReference>
<dbReference type="InterPro" id="IPR011006">
    <property type="entry name" value="CheY-like_superfamily"/>
</dbReference>
<dbReference type="PANTHER" id="PTHR45138">
    <property type="entry name" value="REGULATORY COMPONENTS OF SENSORY TRANSDUCTION SYSTEM"/>
    <property type="match status" value="1"/>
</dbReference>
<dbReference type="GO" id="GO:0005886">
    <property type="term" value="C:plasma membrane"/>
    <property type="evidence" value="ECO:0007669"/>
    <property type="project" value="TreeGrafter"/>
</dbReference>
<dbReference type="GO" id="GO:0043709">
    <property type="term" value="P:cell adhesion involved in single-species biofilm formation"/>
    <property type="evidence" value="ECO:0007669"/>
    <property type="project" value="TreeGrafter"/>
</dbReference>
<dbReference type="Gene3D" id="3.40.50.2300">
    <property type="match status" value="1"/>
</dbReference>
<reference evidence="12" key="1">
    <citation type="submission" date="2016-10" db="EMBL/GenBank/DDBJ databases">
        <authorList>
            <person name="Varghese N."/>
            <person name="Submissions S."/>
        </authorList>
    </citation>
    <scope>NUCLEOTIDE SEQUENCE [LARGE SCALE GENOMIC DNA]</scope>
    <source>
        <strain evidence="12">DSM 8344</strain>
    </source>
</reference>
<dbReference type="FunFam" id="3.40.50.2300:FF:000001">
    <property type="entry name" value="DNA-binding response regulator PhoB"/>
    <property type="match status" value="1"/>
</dbReference>
<keyword evidence="2 8" id="KW-0597">Phosphoprotein</keyword>
<organism evidence="11 12">
    <name type="scientific">Desulfosporosinus hippei DSM 8344</name>
    <dbReference type="NCBI Taxonomy" id="1121419"/>
    <lineage>
        <taxon>Bacteria</taxon>
        <taxon>Bacillati</taxon>
        <taxon>Bacillota</taxon>
        <taxon>Clostridia</taxon>
        <taxon>Eubacteriales</taxon>
        <taxon>Desulfitobacteriaceae</taxon>
        <taxon>Desulfosporosinus</taxon>
    </lineage>
</organism>
<dbReference type="AlphaFoldDB" id="A0A1G7WAK1"/>
<evidence type="ECO:0000259" key="9">
    <source>
        <dbReference type="PROSITE" id="PS50110"/>
    </source>
</evidence>
<dbReference type="InterPro" id="IPR001789">
    <property type="entry name" value="Sig_transdc_resp-reg_receiver"/>
</dbReference>
<evidence type="ECO:0000256" key="6">
    <source>
        <dbReference type="ARBA" id="ARBA00023163"/>
    </source>
</evidence>
<dbReference type="SMART" id="SM00448">
    <property type="entry name" value="REC"/>
    <property type="match status" value="1"/>
</dbReference>
<dbReference type="RefSeq" id="WP_092331227.1">
    <property type="nucleotide sequence ID" value="NZ_FNCP01000005.1"/>
</dbReference>
<keyword evidence="6" id="KW-0804">Transcription</keyword>
<evidence type="ECO:0000313" key="11">
    <source>
        <dbReference type="EMBL" id="SDG68869.1"/>
    </source>
</evidence>
<evidence type="ECO:0000259" key="10">
    <source>
        <dbReference type="PROSITE" id="PS50887"/>
    </source>
</evidence>
<dbReference type="EMBL" id="FNCP01000005">
    <property type="protein sequence ID" value="SDG68869.1"/>
    <property type="molecule type" value="Genomic_DNA"/>
</dbReference>
<evidence type="ECO:0000256" key="2">
    <source>
        <dbReference type="ARBA" id="ARBA00022553"/>
    </source>
</evidence>
<dbReference type="Proteomes" id="UP000198656">
    <property type="component" value="Unassembled WGS sequence"/>
</dbReference>
<keyword evidence="12" id="KW-1185">Reference proteome</keyword>
<dbReference type="GO" id="GO:0052621">
    <property type="term" value="F:diguanylate cyclase activity"/>
    <property type="evidence" value="ECO:0007669"/>
    <property type="project" value="TreeGrafter"/>
</dbReference>
<dbReference type="OrthoDB" id="9783388at2"/>
<sequence length="304" mass="34702">MSKKVLVVDDNKNNIRLFVDILEEEGYTVFTAENGLTVLELTYIVQPDVILLDIMMPEMDGFKVCEQLKRDNETQDIPVIMITAKRDSNDLHKAFELGAFDYIKKPINEIELLARLKSALKVKEYLDLLKAMATTDGLTGLYNHSLLLELLKKELLKQERNNQKIAFVMIDIDRFKTVNDTYGHTAGDIVLKELAKIIRKNVRASDIVGRYGGEEFSIILSDTELNDAVNLCERMRLEVQNHEFILFDKSVHITLSMGIFFKTPQNTIALGDIIKNADQALYTAKNNGRNRVEVYRADEIILNS</sequence>
<dbReference type="STRING" id="1121419.SAMN05443529_10583"/>
<dbReference type="InterPro" id="IPR043128">
    <property type="entry name" value="Rev_trsase/Diguanyl_cyclase"/>
</dbReference>
<dbReference type="InterPro" id="IPR000160">
    <property type="entry name" value="GGDEF_dom"/>
</dbReference>
<keyword evidence="4" id="KW-0805">Transcription regulation</keyword>
<dbReference type="NCBIfam" id="TIGR00254">
    <property type="entry name" value="GGDEF"/>
    <property type="match status" value="1"/>
</dbReference>
<keyword evidence="3" id="KW-0902">Two-component regulatory system</keyword>
<name>A0A1G7WAK1_9FIRM</name>
<feature type="domain" description="GGDEF" evidence="10">
    <location>
        <begin position="163"/>
        <end position="297"/>
    </location>
</feature>
<keyword evidence="5" id="KW-0238">DNA-binding</keyword>
<feature type="domain" description="Response regulatory" evidence="9">
    <location>
        <begin position="4"/>
        <end position="120"/>
    </location>
</feature>
<dbReference type="PROSITE" id="PS50110">
    <property type="entry name" value="RESPONSE_REGULATORY"/>
    <property type="match status" value="1"/>
</dbReference>
<evidence type="ECO:0000256" key="4">
    <source>
        <dbReference type="ARBA" id="ARBA00023015"/>
    </source>
</evidence>
<dbReference type="Gene3D" id="3.30.70.270">
    <property type="match status" value="1"/>
</dbReference>
<dbReference type="GO" id="GO:1902201">
    <property type="term" value="P:negative regulation of bacterial-type flagellum-dependent cell motility"/>
    <property type="evidence" value="ECO:0007669"/>
    <property type="project" value="TreeGrafter"/>
</dbReference>
<dbReference type="GO" id="GO:0003677">
    <property type="term" value="F:DNA binding"/>
    <property type="evidence" value="ECO:0007669"/>
    <property type="project" value="UniProtKB-KW"/>
</dbReference>
<evidence type="ECO:0000256" key="7">
    <source>
        <dbReference type="ARBA" id="ARBA00024867"/>
    </source>
</evidence>
<gene>
    <name evidence="11" type="ORF">SAMN05443529_10583</name>
</gene>
<proteinExistence type="predicted"/>
<evidence type="ECO:0000256" key="1">
    <source>
        <dbReference type="ARBA" id="ARBA00018672"/>
    </source>
</evidence>
<dbReference type="GO" id="GO:0000160">
    <property type="term" value="P:phosphorelay signal transduction system"/>
    <property type="evidence" value="ECO:0007669"/>
    <property type="project" value="UniProtKB-KW"/>
</dbReference>
<evidence type="ECO:0000256" key="3">
    <source>
        <dbReference type="ARBA" id="ARBA00023012"/>
    </source>
</evidence>
<dbReference type="Pfam" id="PF00990">
    <property type="entry name" value="GGDEF"/>
    <property type="match status" value="1"/>
</dbReference>
<dbReference type="PANTHER" id="PTHR45138:SF9">
    <property type="entry name" value="DIGUANYLATE CYCLASE DGCM-RELATED"/>
    <property type="match status" value="1"/>
</dbReference>
<dbReference type="SUPFAM" id="SSF52172">
    <property type="entry name" value="CheY-like"/>
    <property type="match status" value="1"/>
</dbReference>
<comment type="function">
    <text evidence="7">May play the central regulatory role in sporulation. It may be an element of the effector pathway responsible for the activation of sporulation genes in response to nutritional stress. Spo0A may act in concert with spo0H (a sigma factor) to control the expression of some genes that are critical to the sporulation process.</text>
</comment>
<dbReference type="SUPFAM" id="SSF55073">
    <property type="entry name" value="Nucleotide cyclase"/>
    <property type="match status" value="1"/>
</dbReference>
<dbReference type="InterPro" id="IPR050469">
    <property type="entry name" value="Diguanylate_Cyclase"/>
</dbReference>
<dbReference type="SMART" id="SM00267">
    <property type="entry name" value="GGDEF"/>
    <property type="match status" value="1"/>
</dbReference>
<dbReference type="PROSITE" id="PS50887">
    <property type="entry name" value="GGDEF"/>
    <property type="match status" value="1"/>
</dbReference>
<dbReference type="CDD" id="cd01949">
    <property type="entry name" value="GGDEF"/>
    <property type="match status" value="1"/>
</dbReference>